<dbReference type="EMBL" id="MCGR01000014">
    <property type="protein sequence ID" value="ORY86640.1"/>
    <property type="molecule type" value="Genomic_DNA"/>
</dbReference>
<feature type="non-terminal residue" evidence="1">
    <location>
        <position position="1"/>
    </location>
</feature>
<dbReference type="OrthoDB" id="623670at2759"/>
<sequence>GGYATYFLQNGNPGHCGTVAQESDKVIALPTPFSPSRAELTLSIGQTPTEPTLGSFLQDSCPTCVNNESLDLSQGAFTAIA</sequence>
<accession>A0A1Y2FRL3</accession>
<dbReference type="Gene3D" id="2.40.40.10">
    <property type="entry name" value="RlpA-like domain"/>
    <property type="match status" value="1"/>
</dbReference>
<comment type="caution">
    <text evidence="1">The sequence shown here is derived from an EMBL/GenBank/DDBJ whole genome shotgun (WGS) entry which is preliminary data.</text>
</comment>
<protein>
    <recommendedName>
        <fullName evidence="3">RlpA-like double-psi beta-barrel-protein domain-containing protein-containing protein</fullName>
    </recommendedName>
</protein>
<dbReference type="InParanoid" id="A0A1Y2FRL3"/>
<dbReference type="CDD" id="cd22191">
    <property type="entry name" value="DPBB_RlpA_EXP_N-like"/>
    <property type="match status" value="1"/>
</dbReference>
<dbReference type="AlphaFoldDB" id="A0A1Y2FRL3"/>
<gene>
    <name evidence="1" type="ORF">BCR35DRAFT_259114</name>
</gene>
<organism evidence="1 2">
    <name type="scientific">Leucosporidium creatinivorum</name>
    <dbReference type="NCBI Taxonomy" id="106004"/>
    <lineage>
        <taxon>Eukaryota</taxon>
        <taxon>Fungi</taxon>
        <taxon>Dikarya</taxon>
        <taxon>Basidiomycota</taxon>
        <taxon>Pucciniomycotina</taxon>
        <taxon>Microbotryomycetes</taxon>
        <taxon>Leucosporidiales</taxon>
        <taxon>Leucosporidium</taxon>
    </lineage>
</organism>
<proteinExistence type="predicted"/>
<name>A0A1Y2FRL3_9BASI</name>
<keyword evidence="2" id="KW-1185">Reference proteome</keyword>
<dbReference type="STRING" id="106004.A0A1Y2FRL3"/>
<reference evidence="1 2" key="1">
    <citation type="submission" date="2016-07" db="EMBL/GenBank/DDBJ databases">
        <title>Pervasive Adenine N6-methylation of Active Genes in Fungi.</title>
        <authorList>
            <consortium name="DOE Joint Genome Institute"/>
            <person name="Mondo S.J."/>
            <person name="Dannebaum R.O."/>
            <person name="Kuo R.C."/>
            <person name="Labutti K."/>
            <person name="Haridas S."/>
            <person name="Kuo A."/>
            <person name="Salamov A."/>
            <person name="Ahrendt S.R."/>
            <person name="Lipzen A."/>
            <person name="Sullivan W."/>
            <person name="Andreopoulos W.B."/>
            <person name="Clum A."/>
            <person name="Lindquist E."/>
            <person name="Daum C."/>
            <person name="Ramamoorthy G.K."/>
            <person name="Gryganskyi A."/>
            <person name="Culley D."/>
            <person name="Magnuson J.K."/>
            <person name="James T.Y."/>
            <person name="O'Malley M.A."/>
            <person name="Stajich J.E."/>
            <person name="Spatafora J.W."/>
            <person name="Visel A."/>
            <person name="Grigoriev I.V."/>
        </authorList>
    </citation>
    <scope>NUCLEOTIDE SEQUENCE [LARGE SCALE GENOMIC DNA]</scope>
    <source>
        <strain evidence="1 2">62-1032</strain>
    </source>
</reference>
<evidence type="ECO:0000313" key="2">
    <source>
        <dbReference type="Proteomes" id="UP000193467"/>
    </source>
</evidence>
<evidence type="ECO:0008006" key="3">
    <source>
        <dbReference type="Google" id="ProtNLM"/>
    </source>
</evidence>
<feature type="non-terminal residue" evidence="1">
    <location>
        <position position="81"/>
    </location>
</feature>
<evidence type="ECO:0000313" key="1">
    <source>
        <dbReference type="EMBL" id="ORY86640.1"/>
    </source>
</evidence>
<dbReference type="InterPro" id="IPR036908">
    <property type="entry name" value="RlpA-like_sf"/>
</dbReference>
<dbReference type="Proteomes" id="UP000193467">
    <property type="component" value="Unassembled WGS sequence"/>
</dbReference>